<dbReference type="EMBL" id="KE125606">
    <property type="protein sequence ID" value="EPB67670.1"/>
    <property type="molecule type" value="Genomic_DNA"/>
</dbReference>
<evidence type="ECO:0000259" key="1">
    <source>
        <dbReference type="Pfam" id="PF12215"/>
    </source>
</evidence>
<proteinExistence type="predicted"/>
<organism evidence="2 3">
    <name type="scientific">Ancylostoma ceylanicum</name>
    <dbReference type="NCBI Taxonomy" id="53326"/>
    <lineage>
        <taxon>Eukaryota</taxon>
        <taxon>Metazoa</taxon>
        <taxon>Ecdysozoa</taxon>
        <taxon>Nematoda</taxon>
        <taxon>Chromadorea</taxon>
        <taxon>Rhabditida</taxon>
        <taxon>Rhabditina</taxon>
        <taxon>Rhabditomorpha</taxon>
        <taxon>Strongyloidea</taxon>
        <taxon>Ancylostomatidae</taxon>
        <taxon>Ancylostomatinae</taxon>
        <taxon>Ancylostoma</taxon>
    </lineage>
</organism>
<dbReference type="Proteomes" id="UP000054495">
    <property type="component" value="Unassembled WGS sequence"/>
</dbReference>
<feature type="domain" description="Glycosyl-hydrolase family 116 N-terminal" evidence="1">
    <location>
        <begin position="29"/>
        <end position="80"/>
    </location>
</feature>
<sequence length="80" mass="9435">MLDASVLDGVGWKVRGDFVPPESHERRAFFPRFRLMIEMVPMFLRYRGLFPRAWREIQIPEVGLTLICEQVSPVIPQNYE</sequence>
<dbReference type="Pfam" id="PF12215">
    <property type="entry name" value="Glyco_hydr_116N"/>
    <property type="match status" value="1"/>
</dbReference>
<reference evidence="2 3" key="1">
    <citation type="submission" date="2013-05" db="EMBL/GenBank/DDBJ databases">
        <title>Draft genome of the parasitic nematode Anyclostoma ceylanicum.</title>
        <authorList>
            <person name="Mitreva M."/>
        </authorList>
    </citation>
    <scope>NUCLEOTIDE SEQUENCE [LARGE SCALE GENOMIC DNA]</scope>
</reference>
<feature type="non-terminal residue" evidence="2">
    <location>
        <position position="80"/>
    </location>
</feature>
<dbReference type="InterPro" id="IPR024462">
    <property type="entry name" value="GH116_N"/>
</dbReference>
<evidence type="ECO:0000313" key="2">
    <source>
        <dbReference type="EMBL" id="EPB67670.1"/>
    </source>
</evidence>
<keyword evidence="3" id="KW-1185">Reference proteome</keyword>
<name>A0A0D6L7E6_9BILA</name>
<accession>A0A0D6L7E6</accession>
<gene>
    <name evidence="2" type="ORF">ANCCEY_13236</name>
</gene>
<dbReference type="AlphaFoldDB" id="A0A0D6L7E6"/>
<evidence type="ECO:0000313" key="3">
    <source>
        <dbReference type="Proteomes" id="UP000054495"/>
    </source>
</evidence>
<protein>
    <recommendedName>
        <fullName evidence="1">Glycosyl-hydrolase family 116 N-terminal domain-containing protein</fullName>
    </recommendedName>
</protein>